<reference evidence="2 3" key="1">
    <citation type="submission" date="2023-03" db="EMBL/GenBank/DDBJ databases">
        <title>WGS of Gossypium arboreum.</title>
        <authorList>
            <person name="Yu D."/>
        </authorList>
    </citation>
    <scope>NUCLEOTIDE SEQUENCE [LARGE SCALE GENOMIC DNA]</scope>
    <source>
        <tissue evidence="2">Leaf</tissue>
    </source>
</reference>
<protein>
    <submittedName>
        <fullName evidence="2">Uncharacterized protein</fullName>
    </submittedName>
</protein>
<proteinExistence type="predicted"/>
<sequence length="198" mass="23025">MHLRLDADIQKLEVKNLRKGKRKVEEDLDSLKTDYKKLHMSMRTAGLGKSSEQWRQEVQEEKARADQWEKRFYDARARENALKKSLVEGQCEKEMLVARVAELKKALRQHRGRNSDIELRASLSRIKDLKGKDQVKDRDHIMGEAIAQIREVVNHLQTLAVQADVLSVKYELESDRGRELACLFKKVKTLGIRAKSYI</sequence>
<comment type="caution">
    <text evidence="2">The sequence shown here is derived from an EMBL/GenBank/DDBJ whole genome shotgun (WGS) entry which is preliminary data.</text>
</comment>
<evidence type="ECO:0000313" key="3">
    <source>
        <dbReference type="Proteomes" id="UP001358586"/>
    </source>
</evidence>
<evidence type="ECO:0000256" key="1">
    <source>
        <dbReference type="SAM" id="Coils"/>
    </source>
</evidence>
<dbReference type="Proteomes" id="UP001358586">
    <property type="component" value="Chromosome 6"/>
</dbReference>
<dbReference type="EMBL" id="JARKNE010000006">
    <property type="protein sequence ID" value="KAK5825967.1"/>
    <property type="molecule type" value="Genomic_DNA"/>
</dbReference>
<name>A0ABR0PNG2_GOSAR</name>
<accession>A0ABR0PNG2</accession>
<feature type="coiled-coil region" evidence="1">
    <location>
        <begin position="14"/>
        <end position="120"/>
    </location>
</feature>
<keyword evidence="1" id="KW-0175">Coiled coil</keyword>
<evidence type="ECO:0000313" key="2">
    <source>
        <dbReference type="EMBL" id="KAK5825967.1"/>
    </source>
</evidence>
<organism evidence="2 3">
    <name type="scientific">Gossypium arboreum</name>
    <name type="common">Tree cotton</name>
    <name type="synonym">Gossypium nanking</name>
    <dbReference type="NCBI Taxonomy" id="29729"/>
    <lineage>
        <taxon>Eukaryota</taxon>
        <taxon>Viridiplantae</taxon>
        <taxon>Streptophyta</taxon>
        <taxon>Embryophyta</taxon>
        <taxon>Tracheophyta</taxon>
        <taxon>Spermatophyta</taxon>
        <taxon>Magnoliopsida</taxon>
        <taxon>eudicotyledons</taxon>
        <taxon>Gunneridae</taxon>
        <taxon>Pentapetalae</taxon>
        <taxon>rosids</taxon>
        <taxon>malvids</taxon>
        <taxon>Malvales</taxon>
        <taxon>Malvaceae</taxon>
        <taxon>Malvoideae</taxon>
        <taxon>Gossypium</taxon>
    </lineage>
</organism>
<keyword evidence="3" id="KW-1185">Reference proteome</keyword>
<gene>
    <name evidence="2" type="ORF">PVK06_020861</name>
</gene>